<dbReference type="InterPro" id="IPR013783">
    <property type="entry name" value="Ig-like_fold"/>
</dbReference>
<dbReference type="Gene3D" id="2.60.40.4070">
    <property type="match status" value="1"/>
</dbReference>
<dbReference type="Gene3D" id="2.60.40.10">
    <property type="entry name" value="Immunoglobulins"/>
    <property type="match status" value="1"/>
</dbReference>
<dbReference type="InterPro" id="IPR036116">
    <property type="entry name" value="FN3_sf"/>
</dbReference>
<dbReference type="SUPFAM" id="SSF51261">
    <property type="entry name" value="Duplicated hybrid motif"/>
    <property type="match status" value="1"/>
</dbReference>
<accession>A0A2M7RDU2</accession>
<dbReference type="EMBL" id="PFMC01000052">
    <property type="protein sequence ID" value="PIY94915.1"/>
    <property type="molecule type" value="Genomic_DNA"/>
</dbReference>
<dbReference type="Pfam" id="PF25275">
    <property type="entry name" value="Golvesin_C"/>
    <property type="match status" value="1"/>
</dbReference>
<sequence>MMTMNDREEMMKRLFFLVYLYYGFLVGQNWQPVYELYNNSIHDHFYTMNTAEVNQAISSMNYVSNGICYYWSSVNFGGAAAIYRLWHDSDHFYTTSITERDNCVNNGYINEGIVGYLSTSSANGLAGWYRLYHDGLDDHAYPAEQNDINSLFSQGYYSEGVQGYVSLTGIVNNDNNDNDDDQGDNDDDNGNDDYQLSNPPNAQWSISLQSEYNYQEISFAWQGSDDQTAINDLWYRVQLTGSGAFDFWTMDETLVCWPGLGAHTLTITALDFDNQQDPSPLTYSFATIGNQPLAPANLSCSDAGSGLRLSWQSNDSYTVGFTVWRDYDQWLADVGANVLAYTDQNIVVETAYRYVVVSFNDFGWTASEPLYCSLAGEEQQGDQEEDYQDPLYQMADRFDYPVGYPDFVDWYDAQPFGSIAYIADQFHSGNDLNKTDYNDLGAPVYAPANGLIVDMKTTTHDEWGKCLIIRSLAPPNEYFYFPDGTVGEEVHFMLAHLGDINILTPSGYLSEDRIVPGETIVQRGWEIGTIGNFGFSPHLHLECWQELDYDDPYPWGHAYYDPIPEQKCDAMEFIANNRFLDNYFAIYCHTYDQWVDEVTRFERLTDNWNQITGYEPFCYGDDCDPVLGYNNLLYVVEDNQEAIARWYLEIVDSGFYEVFVWVSNYHYLGIGNYVINASASNDPVIEIDGAVYSNEWVSLGIHPFDVNDDNYIELSTFGGSSSNLEIAADAIKLEHRPYQTHRAIDLPPKVVVDSFPNPFNSNVSISFQTESPLTVDLIVYDIRGRKVAILMQDRLIEGEYQTIWDGVSDSGSAVPSGVYFAVVQSQNNIIGNKKVIYMK</sequence>
<evidence type="ECO:0000313" key="5">
    <source>
        <dbReference type="EMBL" id="PIY94915.1"/>
    </source>
</evidence>
<dbReference type="Pfam" id="PF18885">
    <property type="entry name" value="DUF5648"/>
    <property type="match status" value="1"/>
</dbReference>
<dbReference type="NCBIfam" id="TIGR04183">
    <property type="entry name" value="Por_Secre_tail"/>
    <property type="match status" value="1"/>
</dbReference>
<feature type="domain" description="Golvesin/Xly CBD-like" evidence="4">
    <location>
        <begin position="632"/>
        <end position="734"/>
    </location>
</feature>
<evidence type="ECO:0000256" key="1">
    <source>
        <dbReference type="SAM" id="MobiDB-lite"/>
    </source>
</evidence>
<dbReference type="InterPro" id="IPR011055">
    <property type="entry name" value="Dup_hybrid_motif"/>
</dbReference>
<dbReference type="Gene3D" id="2.70.70.10">
    <property type="entry name" value="Glucose Permease (Domain IIA)"/>
    <property type="match status" value="1"/>
</dbReference>
<dbReference type="SUPFAM" id="SSF49265">
    <property type="entry name" value="Fibronectin type III"/>
    <property type="match status" value="1"/>
</dbReference>
<dbReference type="CDD" id="cd12797">
    <property type="entry name" value="M23_peptidase"/>
    <property type="match status" value="1"/>
</dbReference>
<proteinExistence type="predicted"/>
<feature type="domain" description="DUF5648" evidence="2">
    <location>
        <begin position="32"/>
        <end position="165"/>
    </location>
</feature>
<reference evidence="6" key="1">
    <citation type="submission" date="2017-09" db="EMBL/GenBank/DDBJ databases">
        <title>Depth-based differentiation of microbial function through sediment-hosted aquifers and enrichment of novel symbionts in the deep terrestrial subsurface.</title>
        <authorList>
            <person name="Probst A.J."/>
            <person name="Ladd B."/>
            <person name="Jarett J.K."/>
            <person name="Geller-Mcgrath D.E."/>
            <person name="Sieber C.M.K."/>
            <person name="Emerson J.B."/>
            <person name="Anantharaman K."/>
            <person name="Thomas B.C."/>
            <person name="Malmstrom R."/>
            <person name="Stieglmeier M."/>
            <person name="Klingl A."/>
            <person name="Woyke T."/>
            <person name="Ryan C.M."/>
            <person name="Banfield J.F."/>
        </authorList>
    </citation>
    <scope>NUCLEOTIDE SEQUENCE [LARGE SCALE GENOMIC DNA]</scope>
</reference>
<dbReference type="Pfam" id="PF18962">
    <property type="entry name" value="Por_Secre_tail"/>
    <property type="match status" value="1"/>
</dbReference>
<feature type="compositionally biased region" description="Acidic residues" evidence="1">
    <location>
        <begin position="176"/>
        <end position="191"/>
    </location>
</feature>
<dbReference type="InterPro" id="IPR033803">
    <property type="entry name" value="CBD-like_Golvesin-Xly"/>
</dbReference>
<feature type="domain" description="Secretion system C-terminal sorting" evidence="3">
    <location>
        <begin position="755"/>
        <end position="836"/>
    </location>
</feature>
<name>A0A2M7RDU2_9BACT</name>
<gene>
    <name evidence="5" type="ORF">COY67_01785</name>
</gene>
<organism evidence="5 6">
    <name type="scientific">Candidatus Komeilibacteria bacterium CG_4_10_14_0_8_um_filter_37_78</name>
    <dbReference type="NCBI Taxonomy" id="1974471"/>
    <lineage>
        <taxon>Bacteria</taxon>
        <taxon>Candidatus Komeiliibacteriota</taxon>
    </lineage>
</organism>
<dbReference type="InterPro" id="IPR026444">
    <property type="entry name" value="Secre_tail"/>
</dbReference>
<feature type="region of interest" description="Disordered" evidence="1">
    <location>
        <begin position="169"/>
        <end position="200"/>
    </location>
</feature>
<dbReference type="InterPro" id="IPR043708">
    <property type="entry name" value="DUF5648"/>
</dbReference>
<dbReference type="Proteomes" id="UP000228689">
    <property type="component" value="Unassembled WGS sequence"/>
</dbReference>
<evidence type="ECO:0000259" key="3">
    <source>
        <dbReference type="Pfam" id="PF18962"/>
    </source>
</evidence>
<comment type="caution">
    <text evidence="5">The sequence shown here is derived from an EMBL/GenBank/DDBJ whole genome shotgun (WGS) entry which is preliminary data.</text>
</comment>
<evidence type="ECO:0000259" key="4">
    <source>
        <dbReference type="Pfam" id="PF25275"/>
    </source>
</evidence>
<dbReference type="AlphaFoldDB" id="A0A2M7RDU2"/>
<evidence type="ECO:0000313" key="6">
    <source>
        <dbReference type="Proteomes" id="UP000228689"/>
    </source>
</evidence>
<evidence type="ECO:0000259" key="2">
    <source>
        <dbReference type="Pfam" id="PF18885"/>
    </source>
</evidence>
<protein>
    <submittedName>
        <fullName evidence="5">Uncharacterized protein</fullName>
    </submittedName>
</protein>